<evidence type="ECO:0000256" key="5">
    <source>
        <dbReference type="RuleBase" id="RU362121"/>
    </source>
</evidence>
<dbReference type="EMBL" id="GL983152">
    <property type="protein sequence ID" value="EGR34326.1"/>
    <property type="molecule type" value="Genomic_DNA"/>
</dbReference>
<feature type="transmembrane region" description="Helical" evidence="5">
    <location>
        <begin position="190"/>
        <end position="208"/>
    </location>
</feature>
<keyword evidence="5" id="KW-0472">Membrane</keyword>
<protein>
    <submittedName>
        <fullName evidence="7">Succinate, putative</fullName>
        <ecNumber evidence="7">1.7.1.1</ecNumber>
        <ecNumber evidence="7">1.7.1.3</ecNumber>
    </submittedName>
</protein>
<dbReference type="PANTHER" id="PTHR19359:SF14">
    <property type="entry name" value="CYTOCHROME B5 A"/>
    <property type="match status" value="1"/>
</dbReference>
<keyword evidence="2 5" id="KW-0479">Metal-binding</keyword>
<dbReference type="OrthoDB" id="260519at2759"/>
<feature type="domain" description="Cytochrome b5 heme-binding" evidence="6">
    <location>
        <begin position="101"/>
        <end position="177"/>
    </location>
</feature>
<keyword evidence="5" id="KW-0812">Transmembrane</keyword>
<keyword evidence="7" id="KW-0560">Oxidoreductase</keyword>
<feature type="domain" description="Cytochrome b5 heme-binding" evidence="6">
    <location>
        <begin position="6"/>
        <end position="82"/>
    </location>
</feature>
<dbReference type="PROSITE" id="PS00191">
    <property type="entry name" value="CYTOCHROME_B5_1"/>
    <property type="match status" value="1"/>
</dbReference>
<keyword evidence="1 5" id="KW-0349">Heme</keyword>
<evidence type="ECO:0000256" key="1">
    <source>
        <dbReference type="ARBA" id="ARBA00022617"/>
    </source>
</evidence>
<dbReference type="Gene3D" id="3.10.120.10">
    <property type="entry name" value="Cytochrome b5-like heme/steroid binding domain"/>
    <property type="match status" value="2"/>
</dbReference>
<evidence type="ECO:0000313" key="8">
    <source>
        <dbReference type="Proteomes" id="UP000008983"/>
    </source>
</evidence>
<evidence type="ECO:0000256" key="3">
    <source>
        <dbReference type="ARBA" id="ARBA00023004"/>
    </source>
</evidence>
<dbReference type="RefSeq" id="XP_004039630.1">
    <property type="nucleotide sequence ID" value="XM_004039582.1"/>
</dbReference>
<dbReference type="InterPro" id="IPR001199">
    <property type="entry name" value="Cyt_B5-like_heme/steroid-bd"/>
</dbReference>
<dbReference type="InterPro" id="IPR018506">
    <property type="entry name" value="Cyt_B5_heme-BS"/>
</dbReference>
<dbReference type="PANTHER" id="PTHR19359">
    <property type="entry name" value="CYTOCHROME B5"/>
    <property type="match status" value="1"/>
</dbReference>
<dbReference type="GO" id="GO:0050464">
    <property type="term" value="F:nitrate reductase (NADPH) activity"/>
    <property type="evidence" value="ECO:0007669"/>
    <property type="project" value="UniProtKB-EC"/>
</dbReference>
<dbReference type="GO" id="GO:0016020">
    <property type="term" value="C:membrane"/>
    <property type="evidence" value="ECO:0007669"/>
    <property type="project" value="TreeGrafter"/>
</dbReference>
<reference evidence="7 8" key="1">
    <citation type="submission" date="2011-07" db="EMBL/GenBank/DDBJ databases">
        <authorList>
            <person name="Coyne R."/>
            <person name="Brami D."/>
            <person name="Johnson J."/>
            <person name="Hostetler J."/>
            <person name="Hannick L."/>
            <person name="Clark T."/>
            <person name="Cassidy-Hanley D."/>
            <person name="Inman J."/>
        </authorList>
    </citation>
    <scope>NUCLEOTIDE SEQUENCE [LARGE SCALE GENOMIC DNA]</scope>
    <source>
        <strain evidence="7 8">G5</strain>
    </source>
</reference>
<keyword evidence="3 5" id="KW-0408">Iron</keyword>
<dbReference type="SUPFAM" id="SSF55856">
    <property type="entry name" value="Cytochrome b5-like heme/steroid binding domain"/>
    <property type="match status" value="2"/>
</dbReference>
<evidence type="ECO:0000259" key="6">
    <source>
        <dbReference type="PROSITE" id="PS50255"/>
    </source>
</evidence>
<name>G0QKC2_ICHMU</name>
<dbReference type="AlphaFoldDB" id="G0QKC2"/>
<dbReference type="eggNOG" id="KOG0537">
    <property type="taxonomic scope" value="Eukaryota"/>
</dbReference>
<dbReference type="Proteomes" id="UP000008983">
    <property type="component" value="Unassembled WGS sequence"/>
</dbReference>
<dbReference type="InParanoid" id="G0QKC2"/>
<dbReference type="EC" id="1.7.1.1" evidence="7"/>
<dbReference type="PRINTS" id="PR00363">
    <property type="entry name" value="CYTOCHROMEB5"/>
</dbReference>
<comment type="similarity">
    <text evidence="4 5">Belongs to the cytochrome b5 family.</text>
</comment>
<keyword evidence="8" id="KW-1185">Reference proteome</keyword>
<keyword evidence="5" id="KW-1133">Transmembrane helix</keyword>
<dbReference type="GO" id="GO:0020037">
    <property type="term" value="F:heme binding"/>
    <property type="evidence" value="ECO:0007669"/>
    <property type="project" value="UniProtKB-UniRule"/>
</dbReference>
<proteinExistence type="inferred from homology"/>
<evidence type="ECO:0000256" key="2">
    <source>
        <dbReference type="ARBA" id="ARBA00022723"/>
    </source>
</evidence>
<evidence type="ECO:0000313" key="7">
    <source>
        <dbReference type="EMBL" id="EGR34326.1"/>
    </source>
</evidence>
<dbReference type="InterPro" id="IPR050668">
    <property type="entry name" value="Cytochrome_b5"/>
</dbReference>
<organism evidence="7 8">
    <name type="scientific">Ichthyophthirius multifiliis</name>
    <name type="common">White spot disease agent</name>
    <name type="synonym">Ich</name>
    <dbReference type="NCBI Taxonomy" id="5932"/>
    <lineage>
        <taxon>Eukaryota</taxon>
        <taxon>Sar</taxon>
        <taxon>Alveolata</taxon>
        <taxon>Ciliophora</taxon>
        <taxon>Intramacronucleata</taxon>
        <taxon>Oligohymenophorea</taxon>
        <taxon>Hymenostomatida</taxon>
        <taxon>Ophryoglenina</taxon>
        <taxon>Ichthyophthirius</taxon>
    </lineage>
</organism>
<sequence>MFKDNNRTIKWTELQKHSTNTDCWILIDGIVYNVTTYLAEHPGGDDILLKYGGKDATQRFKSIGHTDYAISIRDQRKVGMIEQGEQPTEYQEWIKKQEVLQNDITWDELEKHNKQDSLWMVIDEYVYDLTKYQNQHPGGSKILITNSGKDASQQFQEAKHPESVKELRKEFIVGKIKGVNPKHIKNQGHIHYFYIIGIIVIIGGYYLYN</sequence>
<accession>G0QKC2</accession>
<dbReference type="STRING" id="857967.G0QKC2"/>
<dbReference type="GO" id="GO:0009703">
    <property type="term" value="F:nitrate reductase (NADH) activity"/>
    <property type="evidence" value="ECO:0007669"/>
    <property type="project" value="UniProtKB-EC"/>
</dbReference>
<evidence type="ECO:0000256" key="4">
    <source>
        <dbReference type="ARBA" id="ARBA00038168"/>
    </source>
</evidence>
<dbReference type="SMART" id="SM01117">
    <property type="entry name" value="Cyt-b5"/>
    <property type="match status" value="2"/>
</dbReference>
<dbReference type="InterPro" id="IPR036400">
    <property type="entry name" value="Cyt_B5-like_heme/steroid_sf"/>
</dbReference>
<dbReference type="Pfam" id="PF00173">
    <property type="entry name" value="Cyt-b5"/>
    <property type="match status" value="2"/>
</dbReference>
<dbReference type="EC" id="1.7.1.3" evidence="7"/>
<dbReference type="PROSITE" id="PS50255">
    <property type="entry name" value="CYTOCHROME_B5_2"/>
    <property type="match status" value="2"/>
</dbReference>
<gene>
    <name evidence="7" type="ORF">IMG5_016060</name>
</gene>
<dbReference type="GO" id="GO:0046872">
    <property type="term" value="F:metal ion binding"/>
    <property type="evidence" value="ECO:0007669"/>
    <property type="project" value="UniProtKB-UniRule"/>
</dbReference>
<dbReference type="GeneID" id="14910525"/>
<dbReference type="OMA" id="VNHSRGA"/>